<evidence type="ECO:0000313" key="3">
    <source>
        <dbReference type="EMBL" id="RLK61853.1"/>
    </source>
</evidence>
<dbReference type="AlphaFoldDB" id="A0A421BBY0"/>
<organism evidence="3 4">
    <name type="scientific">Actinokineospora cianjurensis</name>
    <dbReference type="NCBI Taxonomy" id="585224"/>
    <lineage>
        <taxon>Bacteria</taxon>
        <taxon>Bacillati</taxon>
        <taxon>Actinomycetota</taxon>
        <taxon>Actinomycetes</taxon>
        <taxon>Pseudonocardiales</taxon>
        <taxon>Pseudonocardiaceae</taxon>
        <taxon>Actinokineospora</taxon>
    </lineage>
</organism>
<proteinExistence type="predicted"/>
<feature type="transmembrane region" description="Helical" evidence="2">
    <location>
        <begin position="63"/>
        <end position="83"/>
    </location>
</feature>
<sequence>MSEQAGTSQPPAESGGEQKSVEQRRDSLPAKESDQRPRLYEIVAKAFGNAISSDAKTRRAKSIVNTIMAWPTAILLLAVIFLSQHDMPWRWILPSAAGAATAVGVILKVVRWYKRKPDRK</sequence>
<dbReference type="EMBL" id="RCDD01000001">
    <property type="protein sequence ID" value="RLK61853.1"/>
    <property type="molecule type" value="Genomic_DNA"/>
</dbReference>
<feature type="region of interest" description="Disordered" evidence="1">
    <location>
        <begin position="1"/>
        <end position="36"/>
    </location>
</feature>
<evidence type="ECO:0000256" key="2">
    <source>
        <dbReference type="SAM" id="Phobius"/>
    </source>
</evidence>
<dbReference type="RefSeq" id="WP_147459956.1">
    <property type="nucleotide sequence ID" value="NZ_RCDD01000001.1"/>
</dbReference>
<keyword evidence="4" id="KW-1185">Reference proteome</keyword>
<keyword evidence="2" id="KW-1133">Transmembrane helix</keyword>
<keyword evidence="2" id="KW-0472">Membrane</keyword>
<evidence type="ECO:0000313" key="4">
    <source>
        <dbReference type="Proteomes" id="UP000282454"/>
    </source>
</evidence>
<comment type="caution">
    <text evidence="3">The sequence shown here is derived from an EMBL/GenBank/DDBJ whole genome shotgun (WGS) entry which is preliminary data.</text>
</comment>
<gene>
    <name evidence="3" type="ORF">CLV68_2396</name>
</gene>
<feature type="transmembrane region" description="Helical" evidence="2">
    <location>
        <begin position="89"/>
        <end position="110"/>
    </location>
</feature>
<evidence type="ECO:0000256" key="1">
    <source>
        <dbReference type="SAM" id="MobiDB-lite"/>
    </source>
</evidence>
<keyword evidence="2" id="KW-0812">Transmembrane</keyword>
<accession>A0A421BBY0</accession>
<protein>
    <submittedName>
        <fullName evidence="3">Uncharacterized protein</fullName>
    </submittedName>
</protein>
<reference evidence="3 4" key="1">
    <citation type="submission" date="2018-10" db="EMBL/GenBank/DDBJ databases">
        <title>Genomic Encyclopedia of Archaeal and Bacterial Type Strains, Phase II (KMG-II): from individual species to whole genera.</title>
        <authorList>
            <person name="Goeker M."/>
        </authorList>
    </citation>
    <scope>NUCLEOTIDE SEQUENCE [LARGE SCALE GENOMIC DNA]</scope>
    <source>
        <strain evidence="3 4">DSM 45657</strain>
    </source>
</reference>
<feature type="compositionally biased region" description="Basic and acidic residues" evidence="1">
    <location>
        <begin position="19"/>
        <end position="36"/>
    </location>
</feature>
<feature type="compositionally biased region" description="Polar residues" evidence="1">
    <location>
        <begin position="1"/>
        <end position="11"/>
    </location>
</feature>
<name>A0A421BBY0_9PSEU</name>
<dbReference type="Proteomes" id="UP000282454">
    <property type="component" value="Unassembled WGS sequence"/>
</dbReference>